<sequence length="68" mass="7952">MPTIEDQRLVKRVTVYHINGSMQQLMFMAHVQYHYVLSIHEFSYILKGRETGEGLEPLRFSLLSVSLL</sequence>
<protein>
    <submittedName>
        <fullName evidence="1">Uncharacterized protein</fullName>
    </submittedName>
</protein>
<dbReference type="Proteomes" id="UP000228934">
    <property type="component" value="Unassembled WGS sequence"/>
</dbReference>
<accession>A0A2G9RXA7</accession>
<reference evidence="2" key="1">
    <citation type="journal article" date="2017" name="Nat. Commun.">
        <title>The North American bullfrog draft genome provides insight into hormonal regulation of long noncoding RNA.</title>
        <authorList>
            <person name="Hammond S.A."/>
            <person name="Warren R.L."/>
            <person name="Vandervalk B.P."/>
            <person name="Kucuk E."/>
            <person name="Khan H."/>
            <person name="Gibb E.A."/>
            <person name="Pandoh P."/>
            <person name="Kirk H."/>
            <person name="Zhao Y."/>
            <person name="Jones M."/>
            <person name="Mungall A.J."/>
            <person name="Coope R."/>
            <person name="Pleasance S."/>
            <person name="Moore R.A."/>
            <person name="Holt R.A."/>
            <person name="Round J.M."/>
            <person name="Ohora S."/>
            <person name="Walle B.V."/>
            <person name="Veldhoen N."/>
            <person name="Helbing C.C."/>
            <person name="Birol I."/>
        </authorList>
    </citation>
    <scope>NUCLEOTIDE SEQUENCE [LARGE SCALE GENOMIC DNA]</scope>
</reference>
<keyword evidence="2" id="KW-1185">Reference proteome</keyword>
<proteinExistence type="predicted"/>
<evidence type="ECO:0000313" key="2">
    <source>
        <dbReference type="Proteomes" id="UP000228934"/>
    </source>
</evidence>
<dbReference type="EMBL" id="KV932237">
    <property type="protein sequence ID" value="PIO31851.1"/>
    <property type="molecule type" value="Genomic_DNA"/>
</dbReference>
<dbReference type="AlphaFoldDB" id="A0A2G9RXA7"/>
<name>A0A2G9RXA7_AQUCT</name>
<organism evidence="1 2">
    <name type="scientific">Aquarana catesbeiana</name>
    <name type="common">American bullfrog</name>
    <name type="synonym">Rana catesbeiana</name>
    <dbReference type="NCBI Taxonomy" id="8400"/>
    <lineage>
        <taxon>Eukaryota</taxon>
        <taxon>Metazoa</taxon>
        <taxon>Chordata</taxon>
        <taxon>Craniata</taxon>
        <taxon>Vertebrata</taxon>
        <taxon>Euteleostomi</taxon>
        <taxon>Amphibia</taxon>
        <taxon>Batrachia</taxon>
        <taxon>Anura</taxon>
        <taxon>Neobatrachia</taxon>
        <taxon>Ranoidea</taxon>
        <taxon>Ranidae</taxon>
        <taxon>Aquarana</taxon>
    </lineage>
</organism>
<gene>
    <name evidence="1" type="ORF">AB205_0084770</name>
</gene>
<evidence type="ECO:0000313" key="1">
    <source>
        <dbReference type="EMBL" id="PIO31851.1"/>
    </source>
</evidence>